<feature type="domain" description="HTH myb-type" evidence="2">
    <location>
        <begin position="46"/>
        <end position="96"/>
    </location>
</feature>
<evidence type="ECO:0000313" key="3">
    <source>
        <dbReference type="EMBL" id="OHT15327.1"/>
    </source>
</evidence>
<evidence type="ECO:0000259" key="2">
    <source>
        <dbReference type="PROSITE" id="PS51294"/>
    </source>
</evidence>
<dbReference type="VEuPathDB" id="TrichDB:TRFO_14238"/>
<evidence type="ECO:0000259" key="1">
    <source>
        <dbReference type="PROSITE" id="PS50090"/>
    </source>
</evidence>
<dbReference type="PROSITE" id="PS50090">
    <property type="entry name" value="MYB_LIKE"/>
    <property type="match status" value="2"/>
</dbReference>
<dbReference type="InterPro" id="IPR017930">
    <property type="entry name" value="Myb_dom"/>
</dbReference>
<gene>
    <name evidence="3" type="ORF">TRFO_14238</name>
</gene>
<dbReference type="OrthoDB" id="2143914at2759"/>
<name>A0A1J4KVS2_9EUKA</name>
<dbReference type="Pfam" id="PF13921">
    <property type="entry name" value="Myb_DNA-bind_6"/>
    <property type="match status" value="1"/>
</dbReference>
<feature type="domain" description="Myb-like" evidence="1">
    <location>
        <begin position="41"/>
        <end position="92"/>
    </location>
</feature>
<dbReference type="PANTHER" id="PTHR45614">
    <property type="entry name" value="MYB PROTEIN-RELATED"/>
    <property type="match status" value="1"/>
</dbReference>
<dbReference type="RefSeq" id="XP_068368463.1">
    <property type="nucleotide sequence ID" value="XM_068497700.1"/>
</dbReference>
<dbReference type="GeneID" id="94832404"/>
<dbReference type="InterPro" id="IPR050560">
    <property type="entry name" value="MYB_TF"/>
</dbReference>
<feature type="domain" description="Myb-like" evidence="1">
    <location>
        <begin position="93"/>
        <end position="143"/>
    </location>
</feature>
<dbReference type="CDD" id="cd00167">
    <property type="entry name" value="SANT"/>
    <property type="match status" value="2"/>
</dbReference>
<dbReference type="GO" id="GO:0005634">
    <property type="term" value="C:nucleus"/>
    <property type="evidence" value="ECO:0007669"/>
    <property type="project" value="TreeGrafter"/>
</dbReference>
<feature type="domain" description="HTH myb-type" evidence="2">
    <location>
        <begin position="97"/>
        <end position="147"/>
    </location>
</feature>
<protein>
    <submittedName>
        <fullName evidence="3">Myb-like DNA-binding domain containing protein</fullName>
    </submittedName>
</protein>
<reference evidence="3" key="1">
    <citation type="submission" date="2016-10" db="EMBL/GenBank/DDBJ databases">
        <authorList>
            <person name="Benchimol M."/>
            <person name="Almeida L.G."/>
            <person name="Vasconcelos A.T."/>
            <person name="Perreira-Neves A."/>
            <person name="Rosa I.A."/>
            <person name="Tasca T."/>
            <person name="Bogo M.R."/>
            <person name="de Souza W."/>
        </authorList>
    </citation>
    <scope>NUCLEOTIDE SEQUENCE [LARGE SCALE GENOMIC DNA]</scope>
    <source>
        <strain evidence="3">K</strain>
    </source>
</reference>
<dbReference type="PROSITE" id="PS51294">
    <property type="entry name" value="HTH_MYB"/>
    <property type="match status" value="2"/>
</dbReference>
<comment type="caution">
    <text evidence="3">The sequence shown here is derived from an EMBL/GenBank/DDBJ whole genome shotgun (WGS) entry which is preliminary data.</text>
</comment>
<evidence type="ECO:0000313" key="4">
    <source>
        <dbReference type="Proteomes" id="UP000179807"/>
    </source>
</evidence>
<dbReference type="EMBL" id="MLAK01000239">
    <property type="protein sequence ID" value="OHT15327.1"/>
    <property type="molecule type" value="Genomic_DNA"/>
</dbReference>
<dbReference type="Proteomes" id="UP000179807">
    <property type="component" value="Unassembled WGS sequence"/>
</dbReference>
<dbReference type="SMART" id="SM00717">
    <property type="entry name" value="SANT"/>
    <property type="match status" value="2"/>
</dbReference>
<proteinExistence type="predicted"/>
<dbReference type="Gene3D" id="1.10.10.60">
    <property type="entry name" value="Homeodomain-like"/>
    <property type="match status" value="2"/>
</dbReference>
<dbReference type="AlphaFoldDB" id="A0A1J4KVS2"/>
<dbReference type="GO" id="GO:0000978">
    <property type="term" value="F:RNA polymerase II cis-regulatory region sequence-specific DNA binding"/>
    <property type="evidence" value="ECO:0007669"/>
    <property type="project" value="TreeGrafter"/>
</dbReference>
<dbReference type="SUPFAM" id="SSF46689">
    <property type="entry name" value="Homeodomain-like"/>
    <property type="match status" value="1"/>
</dbReference>
<accession>A0A1J4KVS2</accession>
<dbReference type="InterPro" id="IPR009057">
    <property type="entry name" value="Homeodomain-like_sf"/>
</dbReference>
<dbReference type="InterPro" id="IPR001005">
    <property type="entry name" value="SANT/Myb"/>
</dbReference>
<keyword evidence="4" id="KW-1185">Reference proteome</keyword>
<sequence>MIYLLNGDTNNVVTQASSLLSCAASQISHNAQPVIPPPAAQKKGTRNRFSKQEDTKLLKLVEKYGECWKEISHEFGHTRSPRQLRERYTNYIREPVKRTPFTESEDRLIIEKFKKLGPNWSMIASFIPGRSNINVKNRFAALNSNREKYRNYSAGSIDNDNENESVNNTTHKNYLYANYENNNKKNFLNAKEIIQNEYISNENPNFGPLHLVQNNGMLGNIENRMKPFESVISQYSNNCHHEEVSPPPSMEGEKDVMQLLSIQYLLNR</sequence>
<organism evidence="3 4">
    <name type="scientific">Tritrichomonas foetus</name>
    <dbReference type="NCBI Taxonomy" id="1144522"/>
    <lineage>
        <taxon>Eukaryota</taxon>
        <taxon>Metamonada</taxon>
        <taxon>Parabasalia</taxon>
        <taxon>Tritrichomonadida</taxon>
        <taxon>Tritrichomonadidae</taxon>
        <taxon>Tritrichomonas</taxon>
    </lineage>
</organism>
<dbReference type="PANTHER" id="PTHR45614:SF253">
    <property type="entry name" value="CHROMOSOME UNDETERMINED SCAFFOLD_38, WHOLE GENOME SHOTGUN SEQUENCE"/>
    <property type="match status" value="1"/>
</dbReference>
<dbReference type="GO" id="GO:0000981">
    <property type="term" value="F:DNA-binding transcription factor activity, RNA polymerase II-specific"/>
    <property type="evidence" value="ECO:0007669"/>
    <property type="project" value="TreeGrafter"/>
</dbReference>